<evidence type="ECO:0000256" key="2">
    <source>
        <dbReference type="ARBA" id="ARBA00022438"/>
    </source>
</evidence>
<dbReference type="HOGENOM" id="CLU_013734_6_3_6"/>
<keyword evidence="2 7" id="KW-0031">Aminopeptidase</keyword>
<evidence type="ECO:0000313" key="7">
    <source>
        <dbReference type="EMBL" id="EIJ43772.1"/>
    </source>
</evidence>
<name>I3CJH9_9GAMM</name>
<dbReference type="eggNOG" id="COG0260">
    <property type="taxonomic scope" value="Bacteria"/>
</dbReference>
<proteinExistence type="inferred from homology"/>
<evidence type="ECO:0000256" key="5">
    <source>
        <dbReference type="ARBA" id="ARBA00023211"/>
    </source>
</evidence>
<evidence type="ECO:0000256" key="1">
    <source>
        <dbReference type="ARBA" id="ARBA00009528"/>
    </source>
</evidence>
<keyword evidence="5" id="KW-0464">Manganese</keyword>
<keyword evidence="8" id="KW-1185">Reference proteome</keyword>
<dbReference type="PRINTS" id="PR00481">
    <property type="entry name" value="LAMNOPPTDASE"/>
</dbReference>
<evidence type="ECO:0000259" key="6">
    <source>
        <dbReference type="Pfam" id="PF00883"/>
    </source>
</evidence>
<dbReference type="Gene3D" id="3.40.630.10">
    <property type="entry name" value="Zn peptidases"/>
    <property type="match status" value="1"/>
</dbReference>
<feature type="domain" description="Cytosol aminopeptidase" evidence="6">
    <location>
        <begin position="173"/>
        <end position="480"/>
    </location>
</feature>
<protein>
    <submittedName>
        <fullName evidence="7">Leucyl aminopeptidase</fullName>
    </submittedName>
</protein>
<evidence type="ECO:0000256" key="3">
    <source>
        <dbReference type="ARBA" id="ARBA00022670"/>
    </source>
</evidence>
<evidence type="ECO:0000313" key="8">
    <source>
        <dbReference type="Proteomes" id="UP000005744"/>
    </source>
</evidence>
<dbReference type="GO" id="GO:0006508">
    <property type="term" value="P:proteolysis"/>
    <property type="evidence" value="ECO:0007669"/>
    <property type="project" value="UniProtKB-KW"/>
</dbReference>
<keyword evidence="3" id="KW-0645">Protease</keyword>
<dbReference type="GO" id="GO:0070006">
    <property type="term" value="F:metalloaminopeptidase activity"/>
    <property type="evidence" value="ECO:0007669"/>
    <property type="project" value="InterPro"/>
</dbReference>
<dbReference type="InterPro" id="IPR000819">
    <property type="entry name" value="Peptidase_M17_C"/>
</dbReference>
<accession>I3CJH9</accession>
<dbReference type="CDD" id="cd00433">
    <property type="entry name" value="Peptidase_M17"/>
    <property type="match status" value="1"/>
</dbReference>
<dbReference type="AlphaFoldDB" id="I3CJH9"/>
<dbReference type="GO" id="GO:0030145">
    <property type="term" value="F:manganese ion binding"/>
    <property type="evidence" value="ECO:0007669"/>
    <property type="project" value="InterPro"/>
</dbReference>
<dbReference type="GO" id="GO:0005737">
    <property type="term" value="C:cytoplasm"/>
    <property type="evidence" value="ECO:0007669"/>
    <property type="project" value="InterPro"/>
</dbReference>
<dbReference type="RefSeq" id="WP_002691244.1">
    <property type="nucleotide sequence ID" value="NZ_JH600070.1"/>
</dbReference>
<dbReference type="OrthoDB" id="9809354at2"/>
<dbReference type="Proteomes" id="UP000005744">
    <property type="component" value="Unassembled WGS sequence"/>
</dbReference>
<gene>
    <name evidence="7" type="ORF">BegalDRAFT_2944</name>
</gene>
<dbReference type="STRING" id="395493.BegalDRAFT_2944"/>
<dbReference type="EMBL" id="JH600070">
    <property type="protein sequence ID" value="EIJ43772.1"/>
    <property type="molecule type" value="Genomic_DNA"/>
</dbReference>
<dbReference type="PANTHER" id="PTHR11963:SF23">
    <property type="entry name" value="CYTOSOL AMINOPEPTIDASE"/>
    <property type="match status" value="1"/>
</dbReference>
<organism evidence="7 8">
    <name type="scientific">Beggiatoa alba B18LD</name>
    <dbReference type="NCBI Taxonomy" id="395493"/>
    <lineage>
        <taxon>Bacteria</taxon>
        <taxon>Pseudomonadati</taxon>
        <taxon>Pseudomonadota</taxon>
        <taxon>Gammaproteobacteria</taxon>
        <taxon>Thiotrichales</taxon>
        <taxon>Thiotrichaceae</taxon>
        <taxon>Beggiatoa</taxon>
    </lineage>
</organism>
<dbReference type="InterPro" id="IPR011356">
    <property type="entry name" value="Leucine_aapep/pepB"/>
</dbReference>
<dbReference type="PANTHER" id="PTHR11963">
    <property type="entry name" value="LEUCINE AMINOPEPTIDASE-RELATED"/>
    <property type="match status" value="1"/>
</dbReference>
<reference evidence="7 8" key="1">
    <citation type="submission" date="2011-11" db="EMBL/GenBank/DDBJ databases">
        <title>Improved High-Quality Draft sequence of Beggiatoa alba B18lD.</title>
        <authorList>
            <consortium name="US DOE Joint Genome Institute"/>
            <person name="Lucas S."/>
            <person name="Han J."/>
            <person name="Lapidus A."/>
            <person name="Cheng J.-F."/>
            <person name="Goodwin L."/>
            <person name="Pitluck S."/>
            <person name="Peters L."/>
            <person name="Mikhailova N."/>
            <person name="Held B."/>
            <person name="Detter J.C."/>
            <person name="Han C."/>
            <person name="Tapia R."/>
            <person name="Land M."/>
            <person name="Hauser L."/>
            <person name="Kyrpides N."/>
            <person name="Ivanova N."/>
            <person name="Pagani I."/>
            <person name="Samuel K."/>
            <person name="Teske A."/>
            <person name="Mueller J."/>
            <person name="Woyke T."/>
        </authorList>
    </citation>
    <scope>NUCLEOTIDE SEQUENCE [LARGE SCALE GENOMIC DNA]</scope>
    <source>
        <strain evidence="7 8">B18LD</strain>
    </source>
</reference>
<evidence type="ECO:0000256" key="4">
    <source>
        <dbReference type="ARBA" id="ARBA00022801"/>
    </source>
</evidence>
<dbReference type="Pfam" id="PF00883">
    <property type="entry name" value="Peptidase_M17"/>
    <property type="match status" value="1"/>
</dbReference>
<dbReference type="SUPFAM" id="SSF53187">
    <property type="entry name" value="Zn-dependent exopeptidases"/>
    <property type="match status" value="1"/>
</dbReference>
<sequence>MKINSYARLPTQSDIDSLSHWVMVLPAHVLQTAWPVFPYTDVFKQRYLRRHQQQESPLTIELPNLSASLVTLGFSQEKNSSFQNLTLARQLVKPHVIYHPQVIGVCIAGFTDVFAAQLAENIVAALLAAAAEMPCFKSQSKSNGQTFLQIEVYGVAVDDQFAQTYAEARGNQLARYLSALPANKLTPLLYRQRVERLAEEHQWDVKFYDLNALRVKHAGAFLAVTQASEANDAGILCLRYRPATYRQKVALVGKGICFDTGGLHLKTRPAMANMHLDMQGSAVALGTLLALSQLKVDFAVDCWLALAENHISAFAYKSNDVIQASNGVTIEITDTDAEGRLLLADTLVLACEEKPDLIIDYATLTYGCLLALGTRYSGLFCNRAHLLPSLIAAGQISGERMCAFPWDEDYDERLHSDIADIKQCPENNEDNEADHIYATRFLSRFVNPEIAWVHIDLASQYHENGLAHIPTAITGFGVRYSIYLLLKQQVLTQLTL</sequence>
<comment type="similarity">
    <text evidence="1">Belongs to the peptidase M17 family.</text>
</comment>
<keyword evidence="4" id="KW-0378">Hydrolase</keyword>